<dbReference type="InterPro" id="IPR036322">
    <property type="entry name" value="WD40_repeat_dom_sf"/>
</dbReference>
<feature type="repeat" description="WD" evidence="3">
    <location>
        <begin position="732"/>
        <end position="773"/>
    </location>
</feature>
<dbReference type="PRINTS" id="PR00320">
    <property type="entry name" value="GPROTEINBRPT"/>
</dbReference>
<feature type="repeat" description="WD" evidence="3">
    <location>
        <begin position="604"/>
        <end position="645"/>
    </location>
</feature>
<feature type="repeat" description="WD" evidence="3">
    <location>
        <begin position="860"/>
        <end position="900"/>
    </location>
</feature>
<evidence type="ECO:0000313" key="5">
    <source>
        <dbReference type="Proteomes" id="UP000663850"/>
    </source>
</evidence>
<name>A0A8H3D6F4_9AGAM</name>
<feature type="repeat" description="WD" evidence="3">
    <location>
        <begin position="518"/>
        <end position="559"/>
    </location>
</feature>
<evidence type="ECO:0000256" key="2">
    <source>
        <dbReference type="ARBA" id="ARBA00022737"/>
    </source>
</evidence>
<evidence type="ECO:0008006" key="6">
    <source>
        <dbReference type="Google" id="ProtNLM"/>
    </source>
</evidence>
<organism evidence="4 5">
    <name type="scientific">Rhizoctonia solani</name>
    <dbReference type="NCBI Taxonomy" id="456999"/>
    <lineage>
        <taxon>Eukaryota</taxon>
        <taxon>Fungi</taxon>
        <taxon>Dikarya</taxon>
        <taxon>Basidiomycota</taxon>
        <taxon>Agaricomycotina</taxon>
        <taxon>Agaricomycetes</taxon>
        <taxon>Cantharellales</taxon>
        <taxon>Ceratobasidiaceae</taxon>
        <taxon>Rhizoctonia</taxon>
    </lineage>
</organism>
<feature type="repeat" description="WD" evidence="3">
    <location>
        <begin position="647"/>
        <end position="688"/>
    </location>
</feature>
<sequence>MAEKMGDNKQSQLVLHELDTATVQTDIEQYLTIALARLNPSGADIAKLVEDAGVLFIYAATAVRYISDRNFSRNPHGRLQTVLNASGLGAKQKNKAIDELYTVILRAALHDEGMDGAERDDVLLLLHTVISLQEPLNVSALCGLLKMGSDDRVKAAIHPLWSVLHVTGTSQLVTTLHASFSDYMYDKERSGVYYCDKAIHHGTLAGLCLDCIDTATPGFNICGLESSFVPDSEVVDLDKRIQQAISQQLVYACRYWSVYVSAARKSENLVTLMQRFLSTRLLLWLEVMNLTQNIQSSVEVIKHAEQWIISRTNDEKLTELIHDAWCFTTVFASNAVCESTPHIYMSMLPFWPSYRPISRIYKPRYQGLLVAEGTAVDLQQLNLFTIWTFSDVVSRVVFSPTGERVALAVGDTIVVVDAHNGRALFGPLAGHTDLVHSLDFSPDGTRIASGSRDKTLGVWNAETGKRTLGLLEGHSASVRSVQYSSNGTHILSSSYDHTVCIWDALNGTRVLTLALSDLDIPMNEVTSVRYSPDSMRIVSGSQSGMVCLWDTQTGEPVFGPFKAHESPIESIDYSPDGQHIVTGSDDGTLRVWSAMDGSMVLGPLVGHTAPITSATYSPNDKHIISGSADGSICIWDAQSGEIILGPIERYTDSVYSLACSPDGSKIVSCGGEGEVHVWNALSKQNALAQVDGCAESVDALACSPDGAFIVSASGKILHVWDAQTGNLITGPLTRHAQAVSSLSYSPRGNNFASGSHDRTICVWNTQTGAMALGPLRGHTQSILSVEYSPDGTSLASGSWDCTIRVWDTQTGDMILLLEGHTLPVTSVQYSPMGTYVASASWDRTIRVWDTRTGGLKFQPLLGHTSWVNSIDFAPDGTRIMSSGGDGIRVWDNQTGEMILGPIEESSEYGIIKYSPEGSCICGAQDSMLDTWASEGGEPVLGPLDGHTHDIRSIKFTPGGTFVVSGSIDKAIRVWDIKSQVRIITLAQKPATEAPYIGLHLLLAHQINTHLRHPSSERMGARARWMGY</sequence>
<dbReference type="InterPro" id="IPR020472">
    <property type="entry name" value="WD40_PAC1"/>
</dbReference>
<dbReference type="AlphaFoldDB" id="A0A8H3D6F4"/>
<dbReference type="SUPFAM" id="SSF50978">
    <property type="entry name" value="WD40 repeat-like"/>
    <property type="match status" value="2"/>
</dbReference>
<reference evidence="4" key="1">
    <citation type="submission" date="2021-01" db="EMBL/GenBank/DDBJ databases">
        <authorList>
            <person name="Kaushik A."/>
        </authorList>
    </citation>
    <scope>NUCLEOTIDE SEQUENCE</scope>
    <source>
        <strain evidence="4">Type strain: AG8-Rh-89/</strain>
    </source>
</reference>
<comment type="caution">
    <text evidence="4">The sequence shown here is derived from an EMBL/GenBank/DDBJ whole genome shotgun (WGS) entry which is preliminary data.</text>
</comment>
<feature type="repeat" description="WD" evidence="3">
    <location>
        <begin position="428"/>
        <end position="469"/>
    </location>
</feature>
<dbReference type="SMART" id="SM00320">
    <property type="entry name" value="WD40"/>
    <property type="match status" value="13"/>
</dbReference>
<dbReference type="PANTHER" id="PTHR22847:SF637">
    <property type="entry name" value="WD REPEAT DOMAIN 5B"/>
    <property type="match status" value="1"/>
</dbReference>
<dbReference type="Gene3D" id="2.130.10.10">
    <property type="entry name" value="YVTN repeat-like/Quinoprotein amine dehydrogenase"/>
    <property type="match status" value="5"/>
</dbReference>
<evidence type="ECO:0000256" key="1">
    <source>
        <dbReference type="ARBA" id="ARBA00022574"/>
    </source>
</evidence>
<accession>A0A8H3D6F4</accession>
<feature type="repeat" description="WD" evidence="3">
    <location>
        <begin position="775"/>
        <end position="816"/>
    </location>
</feature>
<dbReference type="InterPro" id="IPR015943">
    <property type="entry name" value="WD40/YVTN_repeat-like_dom_sf"/>
</dbReference>
<feature type="repeat" description="WD" evidence="3">
    <location>
        <begin position="817"/>
        <end position="853"/>
    </location>
</feature>
<dbReference type="InterPro" id="IPR001680">
    <property type="entry name" value="WD40_rpt"/>
</dbReference>
<protein>
    <recommendedName>
        <fullName evidence="6">Vegetative incompatibility protein HET-E-1</fullName>
    </recommendedName>
</protein>
<feature type="repeat" description="WD" evidence="3">
    <location>
        <begin position="561"/>
        <end position="602"/>
    </location>
</feature>
<dbReference type="PANTHER" id="PTHR22847">
    <property type="entry name" value="WD40 REPEAT PROTEIN"/>
    <property type="match status" value="1"/>
</dbReference>
<dbReference type="PROSITE" id="PS00678">
    <property type="entry name" value="WD_REPEATS_1"/>
    <property type="match status" value="5"/>
</dbReference>
<dbReference type="PROSITE" id="PS50082">
    <property type="entry name" value="WD_REPEATS_2"/>
    <property type="match status" value="11"/>
</dbReference>
<proteinExistence type="predicted"/>
<dbReference type="Proteomes" id="UP000663850">
    <property type="component" value="Unassembled WGS sequence"/>
</dbReference>
<dbReference type="PROSITE" id="PS50294">
    <property type="entry name" value="WD_REPEATS_REGION"/>
    <property type="match status" value="10"/>
</dbReference>
<feature type="repeat" description="WD" evidence="3">
    <location>
        <begin position="471"/>
        <end position="512"/>
    </location>
</feature>
<dbReference type="Pfam" id="PF00400">
    <property type="entry name" value="WD40"/>
    <property type="match status" value="12"/>
</dbReference>
<dbReference type="InterPro" id="IPR019775">
    <property type="entry name" value="WD40_repeat_CS"/>
</dbReference>
<evidence type="ECO:0000256" key="3">
    <source>
        <dbReference type="PROSITE-ProRule" id="PRU00221"/>
    </source>
</evidence>
<keyword evidence="1 3" id="KW-0853">WD repeat</keyword>
<dbReference type="GO" id="GO:1990234">
    <property type="term" value="C:transferase complex"/>
    <property type="evidence" value="ECO:0007669"/>
    <property type="project" value="UniProtKB-ARBA"/>
</dbReference>
<dbReference type="CDD" id="cd00200">
    <property type="entry name" value="WD40"/>
    <property type="match status" value="2"/>
</dbReference>
<feature type="repeat" description="WD" evidence="3">
    <location>
        <begin position="943"/>
        <end position="984"/>
    </location>
</feature>
<dbReference type="EMBL" id="CAJMWZ010006071">
    <property type="protein sequence ID" value="CAE6515178.1"/>
    <property type="molecule type" value="Genomic_DNA"/>
</dbReference>
<gene>
    <name evidence="4" type="ORF">RDB_LOCUS111081</name>
</gene>
<keyword evidence="2" id="KW-0677">Repeat</keyword>
<evidence type="ECO:0000313" key="4">
    <source>
        <dbReference type="EMBL" id="CAE6515178.1"/>
    </source>
</evidence>